<dbReference type="PANTHER" id="PTHR24412">
    <property type="entry name" value="KELCH PROTEIN"/>
    <property type="match status" value="1"/>
</dbReference>
<dbReference type="Proteomes" id="UP000694428">
    <property type="component" value="Unplaced"/>
</dbReference>
<name>A0A8C9EPD0_PAVCR</name>
<dbReference type="CDD" id="cd18447">
    <property type="entry name" value="BACK_KLHL7"/>
    <property type="match status" value="1"/>
</dbReference>
<evidence type="ECO:0000259" key="4">
    <source>
        <dbReference type="SMART" id="SM00875"/>
    </source>
</evidence>
<dbReference type="InterPro" id="IPR011705">
    <property type="entry name" value="BACK"/>
</dbReference>
<dbReference type="InterPro" id="IPR015915">
    <property type="entry name" value="Kelch-typ_b-propeller"/>
</dbReference>
<protein>
    <recommendedName>
        <fullName evidence="4">BACK domain-containing protein</fullName>
    </recommendedName>
</protein>
<organism evidence="5 6">
    <name type="scientific">Pavo cristatus</name>
    <name type="common">Indian peafowl</name>
    <name type="synonym">Blue peafowl</name>
    <dbReference type="NCBI Taxonomy" id="9049"/>
    <lineage>
        <taxon>Eukaryota</taxon>
        <taxon>Metazoa</taxon>
        <taxon>Chordata</taxon>
        <taxon>Craniata</taxon>
        <taxon>Vertebrata</taxon>
        <taxon>Euteleostomi</taxon>
        <taxon>Archelosauria</taxon>
        <taxon>Archosauria</taxon>
        <taxon>Dinosauria</taxon>
        <taxon>Saurischia</taxon>
        <taxon>Theropoda</taxon>
        <taxon>Coelurosauria</taxon>
        <taxon>Aves</taxon>
        <taxon>Neognathae</taxon>
        <taxon>Galloanserae</taxon>
        <taxon>Galliformes</taxon>
        <taxon>Phasianidae</taxon>
        <taxon>Phasianinae</taxon>
        <taxon>Pavo</taxon>
    </lineage>
</organism>
<evidence type="ECO:0000313" key="6">
    <source>
        <dbReference type="Proteomes" id="UP000694428"/>
    </source>
</evidence>
<dbReference type="PANTHER" id="PTHR24412:SF435">
    <property type="entry name" value="KELCH-LIKE PROTEIN 7"/>
    <property type="match status" value="1"/>
</dbReference>
<dbReference type="SUPFAM" id="SSF117281">
    <property type="entry name" value="Kelch motif"/>
    <property type="match status" value="1"/>
</dbReference>
<keyword evidence="1" id="KW-0880">Kelch repeat</keyword>
<dbReference type="Ensembl" id="ENSPSTT00000003346.1">
    <property type="protein sequence ID" value="ENSPSTP00000003192.1"/>
    <property type="gene ID" value="ENSPSTG00000002308.1"/>
</dbReference>
<dbReference type="Gene3D" id="1.25.40.420">
    <property type="match status" value="1"/>
</dbReference>
<keyword evidence="2" id="KW-0677">Repeat</keyword>
<sequence length="437" mass="49972">MLMLHLLFCRISVNSNNVQSLLDAANQYQIEPVKKMCVDFLKEQVDASNCLGISVLAECLDCPELKATADDFIHQHFTEVYKTDEFLQLDVKRVTHLLNQDTLTVRAEDQVYDAAVRWLKYDEPNRQPYMVDILAKVRFPLISKNFLSKTVQAEPLIQDNPECLKMVISGMRYHLLSPEDREELVEGTRPRRKKHDYRIALFGGSQPQSCRYFNPKDYSWTDIRCPFEKRRDAACVFWDNVVYILGGSQLFPIKRMDCYNVVKDSWYSKLGPPTPRDSLAACAAEGKIYTSGGSEVGKTLKIFKNNPPKSTNKDTWKMFCFFCMTLLKRNCTLPCYSLFHCFLGGLDNVEYYDIKMNEWKMVSPMPWKGVTVKCAAVGSIVYVLAGFQGVGRLGHILEYNTETDKWIANSKVRAFPVTSCLICVVDTCGANEETLET</sequence>
<dbReference type="Gene3D" id="2.120.10.80">
    <property type="entry name" value="Kelch-type beta propeller"/>
    <property type="match status" value="2"/>
</dbReference>
<evidence type="ECO:0000256" key="2">
    <source>
        <dbReference type="ARBA" id="ARBA00022737"/>
    </source>
</evidence>
<evidence type="ECO:0000256" key="1">
    <source>
        <dbReference type="ARBA" id="ARBA00022441"/>
    </source>
</evidence>
<evidence type="ECO:0000313" key="5">
    <source>
        <dbReference type="Ensembl" id="ENSPSTP00000003192.1"/>
    </source>
</evidence>
<dbReference type="FunFam" id="1.25.40.420:FF:000007">
    <property type="entry name" value="Kelch-like family member 7"/>
    <property type="match status" value="1"/>
</dbReference>
<dbReference type="SMART" id="SM00875">
    <property type="entry name" value="BACK"/>
    <property type="match status" value="1"/>
</dbReference>
<dbReference type="Gene3D" id="3.30.710.10">
    <property type="entry name" value="Potassium Channel Kv1.1, Chain A"/>
    <property type="match status" value="1"/>
</dbReference>
<dbReference type="InterPro" id="IPR047060">
    <property type="entry name" value="KLHL7_BACK"/>
</dbReference>
<dbReference type="InterPro" id="IPR011333">
    <property type="entry name" value="SKP1/BTB/POZ_sf"/>
</dbReference>
<accession>A0A8C9EPD0</accession>
<proteinExistence type="predicted"/>
<feature type="domain" description="BACK" evidence="4">
    <location>
        <begin position="50"/>
        <end position="152"/>
    </location>
</feature>
<dbReference type="SUPFAM" id="SSF54695">
    <property type="entry name" value="POZ domain"/>
    <property type="match status" value="1"/>
</dbReference>
<reference evidence="5" key="2">
    <citation type="submission" date="2025-09" db="UniProtKB">
        <authorList>
            <consortium name="Ensembl"/>
        </authorList>
    </citation>
    <scope>IDENTIFICATION</scope>
</reference>
<keyword evidence="3" id="KW-0732">Signal</keyword>
<dbReference type="AlphaFoldDB" id="A0A8C9EPD0"/>
<reference evidence="5" key="1">
    <citation type="submission" date="2025-08" db="UniProtKB">
        <authorList>
            <consortium name="Ensembl"/>
        </authorList>
    </citation>
    <scope>IDENTIFICATION</scope>
</reference>
<dbReference type="Pfam" id="PF07707">
    <property type="entry name" value="BACK"/>
    <property type="match status" value="1"/>
</dbReference>
<feature type="signal peptide" evidence="3">
    <location>
        <begin position="1"/>
        <end position="15"/>
    </location>
</feature>
<feature type="chain" id="PRO_5034275655" description="BACK domain-containing protein" evidence="3">
    <location>
        <begin position="16"/>
        <end position="437"/>
    </location>
</feature>
<evidence type="ECO:0000256" key="3">
    <source>
        <dbReference type="SAM" id="SignalP"/>
    </source>
</evidence>
<keyword evidence="6" id="KW-1185">Reference proteome</keyword>